<keyword evidence="3" id="KW-1185">Reference proteome</keyword>
<dbReference type="Gene3D" id="2.150.10.10">
    <property type="entry name" value="Serralysin-like metalloprotease, C-terminal"/>
    <property type="match status" value="1"/>
</dbReference>
<feature type="domain" description="DUF5801" evidence="1">
    <location>
        <begin position="2"/>
        <end position="100"/>
    </location>
</feature>
<dbReference type="InterPro" id="IPR043824">
    <property type="entry name" value="DUF5801"/>
</dbReference>
<feature type="non-terminal residue" evidence="2">
    <location>
        <position position="1"/>
    </location>
</feature>
<dbReference type="InterPro" id="IPR011049">
    <property type="entry name" value="Serralysin-like_metalloprot_C"/>
</dbReference>
<dbReference type="NCBIfam" id="TIGR03661">
    <property type="entry name" value="T1SS_VCA0849"/>
    <property type="match status" value="1"/>
</dbReference>
<sequence length="655" mass="66223">NYTLNVTNSASGLTSQGEAITLNKVGNDIIGQNSHGDIFKISVDASGTVTLTQYQQIDHLPESLDATNNNFHIDLANGLVSLSATATVTDGDNDQATSTVSTDLGGNIGFDDDIPSAIFPASAVVANGAGAPVSFDLDIDGILTNNYGADGGTVIFPSSLDGTASGLTSNGVSIVYDVSQDGHVLTGMAGNTSVFVITLDPATASYSVDMNATVDSITTVDFNGGGYNFVGGNGAWAGFNTLANDDSKDLLLTPIENGVSSGTLNTNANEGGVSGGNSVGSGEKMRLDFVVDLTGNPPNGSYSSPSTHLFEQHYTTNGASAKFTGISSQSAARFAAFDDPDGSGNVTVGDGVQDSITAVAISYNGETKLVSFADIGTTTSNVTVGGHLFTVHFVDGAAAGTQYEAVVGSILQNTSIATYTANGYNSLEIGYESGDTFKLGDFGAAAATNSPVSFDLPVSVVDGDNDTAAGTIGITLSPSGQGIQNYSSSLAGDPHSYTSTLAAPHIIGSDFNDTLNGDGGNNVLYGGAGSDTIIGNAGNDLLIGGSGQDTMTGGTGADTFKLDSLDIKDLITDYSGVGGQGDKIDLSSLFDTAAGGNIADYVKYDSASHTLSVDTNGTTGGANFVDVAVLQNGPAAGTINILYDDTNHVQHNVTI</sequence>
<comment type="caution">
    <text evidence="2">The sequence shown here is derived from an EMBL/GenBank/DDBJ whole genome shotgun (WGS) entry which is preliminary data.</text>
</comment>
<dbReference type="RefSeq" id="WP_320318460.1">
    <property type="nucleotide sequence ID" value="NZ_JAVIIX010000021.1"/>
</dbReference>
<dbReference type="SUPFAM" id="SSF51120">
    <property type="entry name" value="beta-Roll"/>
    <property type="match status" value="1"/>
</dbReference>
<gene>
    <name evidence="2" type="ORF">RFM27_26585</name>
</gene>
<organism evidence="2 3">
    <name type="scientific">Mesorhizobium dulcispinae</name>
    <dbReference type="NCBI Taxonomy" id="3072316"/>
    <lineage>
        <taxon>Bacteria</taxon>
        <taxon>Pseudomonadati</taxon>
        <taxon>Pseudomonadota</taxon>
        <taxon>Alphaproteobacteria</taxon>
        <taxon>Hyphomicrobiales</taxon>
        <taxon>Phyllobacteriaceae</taxon>
        <taxon>Mesorhizobium</taxon>
    </lineage>
</organism>
<evidence type="ECO:0000313" key="2">
    <source>
        <dbReference type="EMBL" id="MDX8475657.1"/>
    </source>
</evidence>
<dbReference type="InterPro" id="IPR019960">
    <property type="entry name" value="T1SS_VCA0849"/>
</dbReference>
<dbReference type="Pfam" id="PF00353">
    <property type="entry name" value="HemolysinCabind"/>
    <property type="match status" value="1"/>
</dbReference>
<dbReference type="EMBL" id="JAVIIZ010000022">
    <property type="protein sequence ID" value="MDX8475657.1"/>
    <property type="molecule type" value="Genomic_DNA"/>
</dbReference>
<evidence type="ECO:0000259" key="1">
    <source>
        <dbReference type="Pfam" id="PF19116"/>
    </source>
</evidence>
<evidence type="ECO:0000313" key="3">
    <source>
        <dbReference type="Proteomes" id="UP001271780"/>
    </source>
</evidence>
<dbReference type="PROSITE" id="PS00330">
    <property type="entry name" value="HEMOLYSIN_CALCIUM"/>
    <property type="match status" value="1"/>
</dbReference>
<dbReference type="Pfam" id="PF19116">
    <property type="entry name" value="DUF5801"/>
    <property type="match status" value="1"/>
</dbReference>
<name>A0ABU4XPU5_9HYPH</name>
<reference evidence="2 3" key="1">
    <citation type="submission" date="2023-08" db="EMBL/GenBank/DDBJ databases">
        <title>Implementing the SeqCode for naming new Mesorhizobium species isolated from Vachellia karroo root nodules.</title>
        <authorList>
            <person name="Van Lill M."/>
        </authorList>
    </citation>
    <scope>NUCLEOTIDE SEQUENCE [LARGE SCALE GENOMIC DNA]</scope>
    <source>
        <strain evidence="2 3">VK23A</strain>
    </source>
</reference>
<dbReference type="PRINTS" id="PR00313">
    <property type="entry name" value="CABNDNGRPT"/>
</dbReference>
<proteinExistence type="predicted"/>
<dbReference type="InterPro" id="IPR018511">
    <property type="entry name" value="Hemolysin-typ_Ca-bd_CS"/>
</dbReference>
<dbReference type="Proteomes" id="UP001271780">
    <property type="component" value="Unassembled WGS sequence"/>
</dbReference>
<accession>A0ABU4XPU5</accession>
<protein>
    <submittedName>
        <fullName evidence="2">Type I secretion C-terminal target domain-containing protein</fullName>
    </submittedName>
</protein>
<dbReference type="InterPro" id="IPR001343">
    <property type="entry name" value="Hemolysn_Ca-bd"/>
</dbReference>